<feature type="region of interest" description="Disordered" evidence="1">
    <location>
        <begin position="116"/>
        <end position="165"/>
    </location>
</feature>
<dbReference type="OrthoDB" id="3181351at2759"/>
<dbReference type="HOGENOM" id="CLU_546995_0_0_1"/>
<keyword evidence="3" id="KW-1185">Reference proteome</keyword>
<feature type="compositionally biased region" description="Polar residues" evidence="1">
    <location>
        <begin position="325"/>
        <end position="336"/>
    </location>
</feature>
<gene>
    <name evidence="2" type="ORF">PILCRDRAFT_93585</name>
</gene>
<feature type="non-terminal residue" evidence="2">
    <location>
        <position position="499"/>
    </location>
</feature>
<evidence type="ECO:0000313" key="2">
    <source>
        <dbReference type="EMBL" id="KIM72140.1"/>
    </source>
</evidence>
<dbReference type="Proteomes" id="UP000054166">
    <property type="component" value="Unassembled WGS sequence"/>
</dbReference>
<feature type="region of interest" description="Disordered" evidence="1">
    <location>
        <begin position="315"/>
        <end position="345"/>
    </location>
</feature>
<name>A0A0C3EHP4_PILCF</name>
<feature type="region of interest" description="Disordered" evidence="1">
    <location>
        <begin position="1"/>
        <end position="26"/>
    </location>
</feature>
<sequence length="499" mass="53881">MATRSITTRAKNATQHPGHIVEKDKKKCHTKEEVVLEHQAKEDVKQEKARLKVVGIKRVAAYEQSQADEDAAEATPKALPLTKQLRRTRNYALIPQYEDNVPDSDVDMGDVGDVSDVGDVDAYRSADGSVGDVNDGDDDMKTEPVLTSPPRKKTRAEKKAAKPKVQAAVKAAQVEELEKAKGGHKRVLMVDNDDDEVVDLDPTPVKRKRIAVPAAESDGDLGDQTMPIRGNDKKLNVEVNPRPRRDEGKGKGKLDANTLKGLDRRDQKVGSNQTVSDAKRVPPESKNDSASNGTSKAEKFLSGINGWAASIPHNTKPVSKAFSKPGTTKTGTSRGNSILPPLTNATTRSSASSVLTKNVTISQLAPVVKLEPGGVSIFDGALSDEDEANGIERDAAVASPPKGKKCVTSSGLVMQLPVKTVPTAAKRTRKPGNNDLPDGVDVKLWRPVFVSTYLQYIGTTTNPWEVPVKTACKIMQLIWDALFPDISYTVTSTSAVYII</sequence>
<evidence type="ECO:0000256" key="1">
    <source>
        <dbReference type="SAM" id="MobiDB-lite"/>
    </source>
</evidence>
<dbReference type="EMBL" id="KN833160">
    <property type="protein sequence ID" value="KIM72140.1"/>
    <property type="molecule type" value="Genomic_DNA"/>
</dbReference>
<reference evidence="2 3" key="1">
    <citation type="submission" date="2014-04" db="EMBL/GenBank/DDBJ databases">
        <authorList>
            <consortium name="DOE Joint Genome Institute"/>
            <person name="Kuo A."/>
            <person name="Tarkka M."/>
            <person name="Buscot F."/>
            <person name="Kohler A."/>
            <person name="Nagy L.G."/>
            <person name="Floudas D."/>
            <person name="Copeland A."/>
            <person name="Barry K.W."/>
            <person name="Cichocki N."/>
            <person name="Veneault-Fourrey C."/>
            <person name="LaButti K."/>
            <person name="Lindquist E.A."/>
            <person name="Lipzen A."/>
            <person name="Lundell T."/>
            <person name="Morin E."/>
            <person name="Murat C."/>
            <person name="Sun H."/>
            <person name="Tunlid A."/>
            <person name="Henrissat B."/>
            <person name="Grigoriev I.V."/>
            <person name="Hibbett D.S."/>
            <person name="Martin F."/>
            <person name="Nordberg H.P."/>
            <person name="Cantor M.N."/>
            <person name="Hua S.X."/>
        </authorList>
    </citation>
    <scope>NUCLEOTIDE SEQUENCE [LARGE SCALE GENOMIC DNA]</scope>
    <source>
        <strain evidence="2 3">F 1598</strain>
    </source>
</reference>
<accession>A0A0C3EHP4</accession>
<protein>
    <submittedName>
        <fullName evidence="2">Uncharacterized protein</fullName>
    </submittedName>
</protein>
<evidence type="ECO:0000313" key="3">
    <source>
        <dbReference type="Proteomes" id="UP000054166"/>
    </source>
</evidence>
<proteinExistence type="predicted"/>
<feature type="region of interest" description="Disordered" evidence="1">
    <location>
        <begin position="195"/>
        <end position="296"/>
    </location>
</feature>
<dbReference type="AlphaFoldDB" id="A0A0C3EHP4"/>
<feature type="compositionally biased region" description="Basic and acidic residues" evidence="1">
    <location>
        <begin position="277"/>
        <end position="287"/>
    </location>
</feature>
<feature type="compositionally biased region" description="Basic and acidic residues" evidence="1">
    <location>
        <begin position="230"/>
        <end position="254"/>
    </location>
</feature>
<organism evidence="2 3">
    <name type="scientific">Piloderma croceum (strain F 1598)</name>
    <dbReference type="NCBI Taxonomy" id="765440"/>
    <lineage>
        <taxon>Eukaryota</taxon>
        <taxon>Fungi</taxon>
        <taxon>Dikarya</taxon>
        <taxon>Basidiomycota</taxon>
        <taxon>Agaricomycotina</taxon>
        <taxon>Agaricomycetes</taxon>
        <taxon>Agaricomycetidae</taxon>
        <taxon>Atheliales</taxon>
        <taxon>Atheliaceae</taxon>
        <taxon>Piloderma</taxon>
    </lineage>
</organism>
<feature type="compositionally biased region" description="Polar residues" evidence="1">
    <location>
        <begin position="1"/>
        <end position="15"/>
    </location>
</feature>
<dbReference type="InParanoid" id="A0A0C3EHP4"/>
<reference evidence="3" key="2">
    <citation type="submission" date="2015-01" db="EMBL/GenBank/DDBJ databases">
        <title>Evolutionary Origins and Diversification of the Mycorrhizal Mutualists.</title>
        <authorList>
            <consortium name="DOE Joint Genome Institute"/>
            <consortium name="Mycorrhizal Genomics Consortium"/>
            <person name="Kohler A."/>
            <person name="Kuo A."/>
            <person name="Nagy L.G."/>
            <person name="Floudas D."/>
            <person name="Copeland A."/>
            <person name="Barry K.W."/>
            <person name="Cichocki N."/>
            <person name="Veneault-Fourrey C."/>
            <person name="LaButti K."/>
            <person name="Lindquist E.A."/>
            <person name="Lipzen A."/>
            <person name="Lundell T."/>
            <person name="Morin E."/>
            <person name="Murat C."/>
            <person name="Riley R."/>
            <person name="Ohm R."/>
            <person name="Sun H."/>
            <person name="Tunlid A."/>
            <person name="Henrissat B."/>
            <person name="Grigoriev I.V."/>
            <person name="Hibbett D.S."/>
            <person name="Martin F."/>
        </authorList>
    </citation>
    <scope>NUCLEOTIDE SEQUENCE [LARGE SCALE GENOMIC DNA]</scope>
    <source>
        <strain evidence="3">F 1598</strain>
    </source>
</reference>